<name>A0A1W6ZYJ0_9HYPH</name>
<keyword evidence="2" id="KW-1185">Reference proteome</keyword>
<proteinExistence type="predicted"/>
<accession>A0A1W6ZYJ0</accession>
<dbReference type="AlphaFoldDB" id="A0A1W6ZYJ0"/>
<organism evidence="1 2">
    <name type="scientific">Pseudorhodoplanes sinuspersici</name>
    <dbReference type="NCBI Taxonomy" id="1235591"/>
    <lineage>
        <taxon>Bacteria</taxon>
        <taxon>Pseudomonadati</taxon>
        <taxon>Pseudomonadota</taxon>
        <taxon>Alphaproteobacteria</taxon>
        <taxon>Hyphomicrobiales</taxon>
        <taxon>Pseudorhodoplanes</taxon>
    </lineage>
</organism>
<reference evidence="1 2" key="1">
    <citation type="submission" date="2017-05" db="EMBL/GenBank/DDBJ databases">
        <title>Full genome sequence of Pseudorhodoplanes sinuspersici.</title>
        <authorList>
            <person name="Dastgheib S.M.M."/>
            <person name="Shavandi M."/>
            <person name="Tirandaz H."/>
        </authorList>
    </citation>
    <scope>NUCLEOTIDE SEQUENCE [LARGE SCALE GENOMIC DNA]</scope>
    <source>
        <strain evidence="1 2">RIPI110</strain>
    </source>
</reference>
<dbReference type="Proteomes" id="UP000194137">
    <property type="component" value="Chromosome"/>
</dbReference>
<gene>
    <name evidence="1" type="ORF">CAK95_27010</name>
</gene>
<dbReference type="EMBL" id="CP021112">
    <property type="protein sequence ID" value="ARQ02348.1"/>
    <property type="molecule type" value="Genomic_DNA"/>
</dbReference>
<evidence type="ECO:0000313" key="2">
    <source>
        <dbReference type="Proteomes" id="UP000194137"/>
    </source>
</evidence>
<evidence type="ECO:0000313" key="1">
    <source>
        <dbReference type="EMBL" id="ARQ02348.1"/>
    </source>
</evidence>
<sequence>MVASDLRRWAMQCVDQANDSRSSHEERERLMKIREGLLALADNQDWLNGRVANVSEEASNILSIDFGKPRQV</sequence>
<dbReference type="KEGG" id="psin:CAK95_27010"/>
<protein>
    <submittedName>
        <fullName evidence="1">Uncharacterized protein</fullName>
    </submittedName>
</protein>